<dbReference type="GO" id="GO:0046872">
    <property type="term" value="F:metal ion binding"/>
    <property type="evidence" value="ECO:0007669"/>
    <property type="project" value="UniProtKB-KW"/>
</dbReference>
<proteinExistence type="predicted"/>
<dbReference type="Pfam" id="PF01026">
    <property type="entry name" value="TatD_DNase"/>
    <property type="match status" value="1"/>
</dbReference>
<feature type="binding site" evidence="3">
    <location>
        <position position="6"/>
    </location>
    <ligand>
        <name>a divalent metal cation</name>
        <dbReference type="ChEBI" id="CHEBI:60240"/>
        <label>1</label>
    </ligand>
</feature>
<dbReference type="PANTHER" id="PTHR46124:SF2">
    <property type="entry name" value="D-AMINOACYL-TRNA DEACYLASE"/>
    <property type="match status" value="1"/>
</dbReference>
<feature type="binding site" evidence="3">
    <location>
        <position position="8"/>
    </location>
    <ligand>
        <name>a divalent metal cation</name>
        <dbReference type="ChEBI" id="CHEBI:60240"/>
        <label>1</label>
    </ligand>
</feature>
<protein>
    <submittedName>
        <fullName evidence="4">Hydrolase TatD</fullName>
    </submittedName>
</protein>
<dbReference type="InterPro" id="IPR018228">
    <property type="entry name" value="DNase_TatD-rel_CS"/>
</dbReference>
<dbReference type="InterPro" id="IPR015991">
    <property type="entry name" value="TatD/YcfH-like"/>
</dbReference>
<evidence type="ECO:0000256" key="3">
    <source>
        <dbReference type="PIRSR" id="PIRSR005902-1"/>
    </source>
</evidence>
<keyword evidence="2 4" id="KW-0378">Hydrolase</keyword>
<dbReference type="Gene3D" id="3.20.20.140">
    <property type="entry name" value="Metal-dependent hydrolases"/>
    <property type="match status" value="1"/>
</dbReference>
<sequence length="257" mass="29461">MLFDSHAHLNDAQFDNDREEVIRRAREEYGVSRVVNIGYNRETIRTALALAERYDFIYAAIGWHPHDAKEMTDDDLTWIESLTEHPKVVALGEMGLDYYWDNSPRDIQQEVFRRQIRLARKVGLPIIIHDRDAHEDVLHILREEKAEEVGGVMHCFSGDWAFAQHCLDLNFYIGLGGPVTFKNAKLPKEIAQKVPIDRLLIETDCPYLAPHPHRGKRNETGYVRLVAQTIAELRGMTLEALAEQTTANACRLFGIEA</sequence>
<dbReference type="SUPFAM" id="SSF51556">
    <property type="entry name" value="Metallo-dependent hydrolases"/>
    <property type="match status" value="1"/>
</dbReference>
<organism evidence="4 5">
    <name type="scientific">Polycladomyces abyssicola</name>
    <dbReference type="NCBI Taxonomy" id="1125966"/>
    <lineage>
        <taxon>Bacteria</taxon>
        <taxon>Bacillati</taxon>
        <taxon>Bacillota</taxon>
        <taxon>Bacilli</taxon>
        <taxon>Bacillales</taxon>
        <taxon>Thermoactinomycetaceae</taxon>
        <taxon>Polycladomyces</taxon>
    </lineage>
</organism>
<reference evidence="4" key="2">
    <citation type="journal article" date="2021" name="Microbiol. Resour. Announc.">
        <title>Complete Genome Sequence of Polycladomyces abyssicola JIR-001T, Isolated from Hemipelagic Sediment in Deep Seawater.</title>
        <authorList>
            <person name="Tsubouchi T."/>
            <person name="Kaneko Y."/>
        </authorList>
    </citation>
    <scope>NUCLEOTIDE SEQUENCE</scope>
    <source>
        <strain evidence="4">JIR-001</strain>
    </source>
</reference>
<dbReference type="GO" id="GO:0004536">
    <property type="term" value="F:DNA nuclease activity"/>
    <property type="evidence" value="ECO:0007669"/>
    <property type="project" value="InterPro"/>
</dbReference>
<feature type="binding site" evidence="3">
    <location>
        <position position="154"/>
    </location>
    <ligand>
        <name>a divalent metal cation</name>
        <dbReference type="ChEBI" id="CHEBI:60240"/>
        <label>2</label>
    </ligand>
</feature>
<dbReference type="KEGG" id="pabs:JIR001_00560"/>
<dbReference type="RefSeq" id="WP_212773680.1">
    <property type="nucleotide sequence ID" value="NZ_AP024601.1"/>
</dbReference>
<keyword evidence="1 3" id="KW-0479">Metal-binding</keyword>
<feature type="binding site" evidence="3">
    <location>
        <position position="93"/>
    </location>
    <ligand>
        <name>a divalent metal cation</name>
        <dbReference type="ChEBI" id="CHEBI:60240"/>
        <label>1</label>
    </ligand>
</feature>
<dbReference type="FunFam" id="3.20.20.140:FF:000005">
    <property type="entry name" value="TatD family hydrolase"/>
    <property type="match status" value="1"/>
</dbReference>
<dbReference type="PANTHER" id="PTHR46124">
    <property type="entry name" value="D-AMINOACYL-TRNA DEACYLASE"/>
    <property type="match status" value="1"/>
</dbReference>
<name>A0A8D5UDF9_9BACL</name>
<dbReference type="InterPro" id="IPR001130">
    <property type="entry name" value="TatD-like"/>
</dbReference>
<evidence type="ECO:0000313" key="4">
    <source>
        <dbReference type="EMBL" id="BCU80273.1"/>
    </source>
</evidence>
<dbReference type="PIRSF" id="PIRSF005902">
    <property type="entry name" value="DNase_TatD"/>
    <property type="match status" value="1"/>
</dbReference>
<feature type="binding site" evidence="3">
    <location>
        <position position="129"/>
    </location>
    <ligand>
        <name>a divalent metal cation</name>
        <dbReference type="ChEBI" id="CHEBI:60240"/>
        <label>2</label>
    </ligand>
</feature>
<dbReference type="CDD" id="cd01310">
    <property type="entry name" value="TatD_DNAse"/>
    <property type="match status" value="1"/>
</dbReference>
<evidence type="ECO:0000256" key="1">
    <source>
        <dbReference type="ARBA" id="ARBA00022723"/>
    </source>
</evidence>
<evidence type="ECO:0000256" key="2">
    <source>
        <dbReference type="ARBA" id="ARBA00022801"/>
    </source>
</evidence>
<dbReference type="EMBL" id="AP024601">
    <property type="protein sequence ID" value="BCU80273.1"/>
    <property type="molecule type" value="Genomic_DNA"/>
</dbReference>
<dbReference type="GO" id="GO:0005829">
    <property type="term" value="C:cytosol"/>
    <property type="evidence" value="ECO:0007669"/>
    <property type="project" value="TreeGrafter"/>
</dbReference>
<dbReference type="GO" id="GO:0016788">
    <property type="term" value="F:hydrolase activity, acting on ester bonds"/>
    <property type="evidence" value="ECO:0007669"/>
    <property type="project" value="InterPro"/>
</dbReference>
<dbReference type="Proteomes" id="UP000677436">
    <property type="component" value="Chromosome"/>
</dbReference>
<dbReference type="InterPro" id="IPR032466">
    <property type="entry name" value="Metal_Hydrolase"/>
</dbReference>
<feature type="binding site" evidence="3">
    <location>
        <position position="204"/>
    </location>
    <ligand>
        <name>a divalent metal cation</name>
        <dbReference type="ChEBI" id="CHEBI:60240"/>
        <label>1</label>
    </ligand>
</feature>
<reference evidence="4" key="1">
    <citation type="journal article" date="2013" name="Int. J. Syst. Evol. Microbiol.">
        <title>Polycladomyces abyssicola gen. nov., sp. nov., a thermophilic filamentous bacterium isolated from hemipelagic sediment.</title>
        <authorList>
            <person name="Tsubouchi T."/>
            <person name="Shimane Y."/>
            <person name="Mori K."/>
            <person name="Usui K."/>
            <person name="Hiraki T."/>
            <person name="Tame A."/>
            <person name="Uematsu K."/>
            <person name="Maruyama T."/>
            <person name="Hatada Y."/>
        </authorList>
    </citation>
    <scope>NUCLEOTIDE SEQUENCE</scope>
    <source>
        <strain evidence="4">JIR-001</strain>
    </source>
</reference>
<dbReference type="PROSITE" id="PS01137">
    <property type="entry name" value="TATD_1"/>
    <property type="match status" value="1"/>
</dbReference>
<accession>A0A8D5UDF9</accession>
<gene>
    <name evidence="4" type="primary">tatD</name>
    <name evidence="4" type="ORF">JIR001_00560</name>
</gene>
<keyword evidence="5" id="KW-1185">Reference proteome</keyword>
<dbReference type="AlphaFoldDB" id="A0A8D5UDF9"/>
<dbReference type="NCBIfam" id="TIGR00010">
    <property type="entry name" value="YchF/TatD family DNA exonuclease"/>
    <property type="match status" value="1"/>
</dbReference>
<evidence type="ECO:0000313" key="5">
    <source>
        <dbReference type="Proteomes" id="UP000677436"/>
    </source>
</evidence>
<dbReference type="PROSITE" id="PS01090">
    <property type="entry name" value="TATD_2"/>
    <property type="match status" value="1"/>
</dbReference>